<evidence type="ECO:0000259" key="3">
    <source>
        <dbReference type="PROSITE" id="PS50887"/>
    </source>
</evidence>
<dbReference type="Pfam" id="PF00990">
    <property type="entry name" value="GGDEF"/>
    <property type="match status" value="1"/>
</dbReference>
<dbReference type="Proteomes" id="UP001589619">
    <property type="component" value="Unassembled WGS sequence"/>
</dbReference>
<dbReference type="EMBL" id="JBHMAG010000012">
    <property type="protein sequence ID" value="MFB9753505.1"/>
    <property type="molecule type" value="Genomic_DNA"/>
</dbReference>
<dbReference type="SMART" id="SM00091">
    <property type="entry name" value="PAS"/>
    <property type="match status" value="1"/>
</dbReference>
<dbReference type="CDD" id="cd00130">
    <property type="entry name" value="PAS"/>
    <property type="match status" value="1"/>
</dbReference>
<accession>A0ABV5VZ01</accession>
<feature type="transmembrane region" description="Helical" evidence="1">
    <location>
        <begin position="12"/>
        <end position="33"/>
    </location>
</feature>
<dbReference type="InterPro" id="IPR035965">
    <property type="entry name" value="PAS-like_dom_sf"/>
</dbReference>
<keyword evidence="6" id="KW-1185">Reference proteome</keyword>
<dbReference type="NCBIfam" id="TIGR00254">
    <property type="entry name" value="GGDEF"/>
    <property type="match status" value="1"/>
</dbReference>
<reference evidence="5 6" key="1">
    <citation type="submission" date="2024-09" db="EMBL/GenBank/DDBJ databases">
        <authorList>
            <person name="Sun Q."/>
            <person name="Mori K."/>
        </authorList>
    </citation>
    <scope>NUCLEOTIDE SEQUENCE [LARGE SCALE GENOMIC DNA]</scope>
    <source>
        <strain evidence="5 6">JCM 12520</strain>
    </source>
</reference>
<dbReference type="RefSeq" id="WP_344901213.1">
    <property type="nucleotide sequence ID" value="NZ_BAAAYO010000001.1"/>
</dbReference>
<protein>
    <submittedName>
        <fullName evidence="5">Diguanylate cyclase domain-containing protein</fullName>
        <ecNumber evidence="5">2.7.7.65</ecNumber>
    </submittedName>
</protein>
<feature type="transmembrane region" description="Helical" evidence="1">
    <location>
        <begin position="45"/>
        <end position="69"/>
    </location>
</feature>
<dbReference type="PROSITE" id="PS50112">
    <property type="entry name" value="PAS"/>
    <property type="match status" value="1"/>
</dbReference>
<evidence type="ECO:0000256" key="1">
    <source>
        <dbReference type="PROSITE-ProRule" id="PRU00244"/>
    </source>
</evidence>
<keyword evidence="1" id="KW-0472">Membrane</keyword>
<dbReference type="InterPro" id="IPR029787">
    <property type="entry name" value="Nucleotide_cyclase"/>
</dbReference>
<keyword evidence="5" id="KW-0808">Transferase</keyword>
<dbReference type="NCBIfam" id="TIGR00229">
    <property type="entry name" value="sensory_box"/>
    <property type="match status" value="1"/>
</dbReference>
<dbReference type="InterPro" id="IPR005330">
    <property type="entry name" value="MHYT_dom"/>
</dbReference>
<dbReference type="SUPFAM" id="SSF55073">
    <property type="entry name" value="Nucleotide cyclase"/>
    <property type="match status" value="1"/>
</dbReference>
<dbReference type="PROSITE" id="PS50887">
    <property type="entry name" value="GGDEF"/>
    <property type="match status" value="1"/>
</dbReference>
<dbReference type="SMART" id="SM00267">
    <property type="entry name" value="GGDEF"/>
    <property type="match status" value="1"/>
</dbReference>
<proteinExistence type="predicted"/>
<dbReference type="InterPro" id="IPR043128">
    <property type="entry name" value="Rev_trsase/Diguanyl_cyclase"/>
</dbReference>
<feature type="transmembrane region" description="Helical" evidence="1">
    <location>
        <begin position="81"/>
        <end position="101"/>
    </location>
</feature>
<organism evidence="5 6">
    <name type="scientific">Paenibacillus hodogayensis</name>
    <dbReference type="NCBI Taxonomy" id="279208"/>
    <lineage>
        <taxon>Bacteria</taxon>
        <taxon>Bacillati</taxon>
        <taxon>Bacillota</taxon>
        <taxon>Bacilli</taxon>
        <taxon>Bacillales</taxon>
        <taxon>Paenibacillaceae</taxon>
        <taxon>Paenibacillus</taxon>
    </lineage>
</organism>
<dbReference type="EC" id="2.7.7.65" evidence="5"/>
<dbReference type="PROSITE" id="PS50924">
    <property type="entry name" value="MHYT"/>
    <property type="match status" value="1"/>
</dbReference>
<feature type="domain" description="GGDEF" evidence="3">
    <location>
        <begin position="415"/>
        <end position="496"/>
    </location>
</feature>
<keyword evidence="1" id="KW-0812">Transmembrane</keyword>
<name>A0ABV5VZ01_9BACL</name>
<feature type="transmembrane region" description="Helical" evidence="1">
    <location>
        <begin position="218"/>
        <end position="239"/>
    </location>
</feature>
<dbReference type="PANTHER" id="PTHR44757">
    <property type="entry name" value="DIGUANYLATE CYCLASE DGCP"/>
    <property type="match status" value="1"/>
</dbReference>
<dbReference type="InterPro" id="IPR052155">
    <property type="entry name" value="Biofilm_reg_signaling"/>
</dbReference>
<dbReference type="InterPro" id="IPR000160">
    <property type="entry name" value="GGDEF_dom"/>
</dbReference>
<evidence type="ECO:0000313" key="6">
    <source>
        <dbReference type="Proteomes" id="UP001589619"/>
    </source>
</evidence>
<feature type="transmembrane region" description="Helical" evidence="1">
    <location>
        <begin position="113"/>
        <end position="137"/>
    </location>
</feature>
<evidence type="ECO:0000259" key="2">
    <source>
        <dbReference type="PROSITE" id="PS50112"/>
    </source>
</evidence>
<feature type="domain" description="PAS" evidence="2">
    <location>
        <begin position="260"/>
        <end position="306"/>
    </location>
</feature>
<dbReference type="Gene3D" id="3.30.70.270">
    <property type="match status" value="1"/>
</dbReference>
<dbReference type="PANTHER" id="PTHR44757:SF2">
    <property type="entry name" value="BIOFILM ARCHITECTURE MAINTENANCE PROTEIN MBAA"/>
    <property type="match status" value="1"/>
</dbReference>
<sequence length="496" mass="53652">MEQTVHGTHDLFLVAVSFLIALMASYTAVDFARRTALSKGWERRIWRLGSASAMGIGMWVLHFIAMLAYRLPLVVDYDLRTVWLSLLVATVGSLCALLVAGTRSASLLRMLSGGIVAGTSFLAMHLLGLSAMSGVAFTHAPEALQASALVAMAGLTSSLLLTFGSIRRVTRFRRGLRSFLSAFVMTLSVSGMHYGAMAGSHISPLDPGLVDEALARSAGLPTGMAVSIALGTIGVLGMAQLGASHADRRLARQVATNGSILESAIDCILMFDHRETIIEFNPAAERTFGYKRPDMLGKPLARVIDLQTLRSRQRDPKAAGQPPGEPYADIVGSRLTATARHAEGHPIPVELAITRIRTDGASLYTAYLRDITERERAERLIWRMAYTDMLTDLPNRNGFNETGAKALVEARTNGKPLAILFVDLDRFKLVNDTLGHRVGDLLLQAVAERLKAQLAEADMLSRLGGDEFVLLRGAGPDEAAATAGRMLEFKAPRELF</sequence>
<dbReference type="CDD" id="cd01949">
    <property type="entry name" value="GGDEF"/>
    <property type="match status" value="1"/>
</dbReference>
<feature type="domain" description="MHYT" evidence="4">
    <location>
        <begin position="9"/>
        <end position="203"/>
    </location>
</feature>
<keyword evidence="1" id="KW-1133">Transmembrane helix</keyword>
<gene>
    <name evidence="5" type="ORF">ACFFNY_18215</name>
</gene>
<evidence type="ECO:0000259" key="4">
    <source>
        <dbReference type="PROSITE" id="PS50924"/>
    </source>
</evidence>
<evidence type="ECO:0000313" key="5">
    <source>
        <dbReference type="EMBL" id="MFB9753505.1"/>
    </source>
</evidence>
<dbReference type="SUPFAM" id="SSF55785">
    <property type="entry name" value="PYP-like sensor domain (PAS domain)"/>
    <property type="match status" value="1"/>
</dbReference>
<dbReference type="GO" id="GO:0052621">
    <property type="term" value="F:diguanylate cyclase activity"/>
    <property type="evidence" value="ECO:0007669"/>
    <property type="project" value="UniProtKB-EC"/>
</dbReference>
<dbReference type="Gene3D" id="3.30.450.20">
    <property type="entry name" value="PAS domain"/>
    <property type="match status" value="1"/>
</dbReference>
<dbReference type="InterPro" id="IPR000014">
    <property type="entry name" value="PAS"/>
</dbReference>
<comment type="caution">
    <text evidence="5">The sequence shown here is derived from an EMBL/GenBank/DDBJ whole genome shotgun (WGS) entry which is preliminary data.</text>
</comment>
<dbReference type="Pfam" id="PF13426">
    <property type="entry name" value="PAS_9"/>
    <property type="match status" value="1"/>
</dbReference>
<dbReference type="Pfam" id="PF03707">
    <property type="entry name" value="MHYT"/>
    <property type="match status" value="1"/>
</dbReference>
<feature type="transmembrane region" description="Helical" evidence="1">
    <location>
        <begin position="178"/>
        <end position="198"/>
    </location>
</feature>
<feature type="transmembrane region" description="Helical" evidence="1">
    <location>
        <begin position="143"/>
        <end position="166"/>
    </location>
</feature>
<keyword evidence="5" id="KW-0548">Nucleotidyltransferase</keyword>